<gene>
    <name evidence="1" type="ORF">BDP27DRAFT_1324239</name>
</gene>
<dbReference type="InterPro" id="IPR032675">
    <property type="entry name" value="LRR_dom_sf"/>
</dbReference>
<evidence type="ECO:0000313" key="1">
    <source>
        <dbReference type="EMBL" id="KAF9070068.1"/>
    </source>
</evidence>
<reference evidence="1" key="1">
    <citation type="submission" date="2020-11" db="EMBL/GenBank/DDBJ databases">
        <authorList>
            <consortium name="DOE Joint Genome Institute"/>
            <person name="Ahrendt S."/>
            <person name="Riley R."/>
            <person name="Andreopoulos W."/>
            <person name="Labutti K."/>
            <person name="Pangilinan J."/>
            <person name="Ruiz-Duenas F.J."/>
            <person name="Barrasa J.M."/>
            <person name="Sanchez-Garcia M."/>
            <person name="Camarero S."/>
            <person name="Miyauchi S."/>
            <person name="Serrano A."/>
            <person name="Linde D."/>
            <person name="Babiker R."/>
            <person name="Drula E."/>
            <person name="Ayuso-Fernandez I."/>
            <person name="Pacheco R."/>
            <person name="Padilla G."/>
            <person name="Ferreira P."/>
            <person name="Barriuso J."/>
            <person name="Kellner H."/>
            <person name="Castanera R."/>
            <person name="Alfaro M."/>
            <person name="Ramirez L."/>
            <person name="Pisabarro A.G."/>
            <person name="Kuo A."/>
            <person name="Tritt A."/>
            <person name="Lipzen A."/>
            <person name="He G."/>
            <person name="Yan M."/>
            <person name="Ng V."/>
            <person name="Cullen D."/>
            <person name="Martin F."/>
            <person name="Rosso M.-N."/>
            <person name="Henrissat B."/>
            <person name="Hibbett D."/>
            <person name="Martinez A.T."/>
            <person name="Grigoriev I.V."/>
        </authorList>
    </citation>
    <scope>NUCLEOTIDE SEQUENCE</scope>
    <source>
        <strain evidence="1">AH 40177</strain>
    </source>
</reference>
<sequence length="242" mass="27505">MLKVARLHGFALHFSRPVFLSGLTCLKLDCTGNLPLRYIDLKALLTECYSLEYFSIRGEIVDAPPWPDYAPILLPKLLSLHVFSLYGQVYSGVLLIVDSPLLQSLDLEDAHDSDLDTFFRTPHELPSLRSFSLSGTSYFTPSKLNRVYALFPSLNEISLPDFVFNPPAILKAVSESMQDLRPYATSQRTLGLMLNPTQRSSLKHMLEGRLENDADILELFGYGWTFTNFFDWLQNFVTDEIL</sequence>
<organism evidence="1 2">
    <name type="scientific">Rhodocollybia butyracea</name>
    <dbReference type="NCBI Taxonomy" id="206335"/>
    <lineage>
        <taxon>Eukaryota</taxon>
        <taxon>Fungi</taxon>
        <taxon>Dikarya</taxon>
        <taxon>Basidiomycota</taxon>
        <taxon>Agaricomycotina</taxon>
        <taxon>Agaricomycetes</taxon>
        <taxon>Agaricomycetidae</taxon>
        <taxon>Agaricales</taxon>
        <taxon>Marasmiineae</taxon>
        <taxon>Omphalotaceae</taxon>
        <taxon>Rhodocollybia</taxon>
    </lineage>
</organism>
<dbReference type="SUPFAM" id="SSF52047">
    <property type="entry name" value="RNI-like"/>
    <property type="match status" value="1"/>
</dbReference>
<dbReference type="OrthoDB" id="3244423at2759"/>
<evidence type="ECO:0000313" key="2">
    <source>
        <dbReference type="Proteomes" id="UP000772434"/>
    </source>
</evidence>
<name>A0A9P5U9I8_9AGAR</name>
<proteinExistence type="predicted"/>
<dbReference type="Proteomes" id="UP000772434">
    <property type="component" value="Unassembled WGS sequence"/>
</dbReference>
<protein>
    <submittedName>
        <fullName evidence="1">Uncharacterized protein</fullName>
    </submittedName>
</protein>
<dbReference type="AlphaFoldDB" id="A0A9P5U9I8"/>
<comment type="caution">
    <text evidence="1">The sequence shown here is derived from an EMBL/GenBank/DDBJ whole genome shotgun (WGS) entry which is preliminary data.</text>
</comment>
<accession>A0A9P5U9I8</accession>
<dbReference type="EMBL" id="JADNRY010000044">
    <property type="protein sequence ID" value="KAF9070068.1"/>
    <property type="molecule type" value="Genomic_DNA"/>
</dbReference>
<keyword evidence="2" id="KW-1185">Reference proteome</keyword>
<dbReference type="Gene3D" id="3.80.10.10">
    <property type="entry name" value="Ribonuclease Inhibitor"/>
    <property type="match status" value="1"/>
</dbReference>